<evidence type="ECO:0000256" key="1">
    <source>
        <dbReference type="ARBA" id="ARBA00004141"/>
    </source>
</evidence>
<comment type="caution">
    <text evidence="9">The sequence shown here is derived from an EMBL/GenBank/DDBJ whole genome shotgun (WGS) entry which is preliminary data.</text>
</comment>
<dbReference type="InterPro" id="IPR017475">
    <property type="entry name" value="EPS_sugar_tfrase"/>
</dbReference>
<feature type="domain" description="Bacterial sugar transferase" evidence="8">
    <location>
        <begin position="269"/>
        <end position="457"/>
    </location>
</feature>
<dbReference type="InterPro" id="IPR003362">
    <property type="entry name" value="Bact_transf"/>
</dbReference>
<evidence type="ECO:0000256" key="5">
    <source>
        <dbReference type="ARBA" id="ARBA00022989"/>
    </source>
</evidence>
<keyword evidence="6 7" id="KW-0472">Membrane</keyword>
<feature type="transmembrane region" description="Helical" evidence="7">
    <location>
        <begin position="274"/>
        <end position="295"/>
    </location>
</feature>
<proteinExistence type="inferred from homology"/>
<dbReference type="Proteomes" id="UP000176604">
    <property type="component" value="Unassembled WGS sequence"/>
</dbReference>
<evidence type="ECO:0000313" key="9">
    <source>
        <dbReference type="EMBL" id="OGL78689.1"/>
    </source>
</evidence>
<gene>
    <name evidence="9" type="ORF">A3J43_03200</name>
</gene>
<dbReference type="STRING" id="1802397.A3J43_03200"/>
<evidence type="ECO:0000259" key="8">
    <source>
        <dbReference type="Pfam" id="PF02397"/>
    </source>
</evidence>
<evidence type="ECO:0000256" key="3">
    <source>
        <dbReference type="ARBA" id="ARBA00022679"/>
    </source>
</evidence>
<dbReference type="GO" id="GO:0016780">
    <property type="term" value="F:phosphotransferase activity, for other substituted phosphate groups"/>
    <property type="evidence" value="ECO:0007669"/>
    <property type="project" value="TreeGrafter"/>
</dbReference>
<dbReference type="GO" id="GO:0016020">
    <property type="term" value="C:membrane"/>
    <property type="evidence" value="ECO:0007669"/>
    <property type="project" value="UniProtKB-SubCell"/>
</dbReference>
<evidence type="ECO:0000256" key="2">
    <source>
        <dbReference type="ARBA" id="ARBA00006464"/>
    </source>
</evidence>
<reference evidence="9 10" key="1">
    <citation type="journal article" date="2016" name="Nat. Commun.">
        <title>Thousands of microbial genomes shed light on interconnected biogeochemical processes in an aquifer system.</title>
        <authorList>
            <person name="Anantharaman K."/>
            <person name="Brown C.T."/>
            <person name="Hug L.A."/>
            <person name="Sharon I."/>
            <person name="Castelle C.J."/>
            <person name="Probst A.J."/>
            <person name="Thomas B.C."/>
            <person name="Singh A."/>
            <person name="Wilkins M.J."/>
            <person name="Karaoz U."/>
            <person name="Brodie E.L."/>
            <person name="Williams K.H."/>
            <person name="Hubbard S.S."/>
            <person name="Banfield J.F."/>
        </authorList>
    </citation>
    <scope>NUCLEOTIDE SEQUENCE [LARGE SCALE GENOMIC DNA]</scope>
</reference>
<dbReference type="EMBL" id="MGEF01000026">
    <property type="protein sequence ID" value="OGL78689.1"/>
    <property type="molecule type" value="Genomic_DNA"/>
</dbReference>
<feature type="transmembrane region" description="Helical" evidence="7">
    <location>
        <begin position="51"/>
        <end position="74"/>
    </location>
</feature>
<evidence type="ECO:0000256" key="4">
    <source>
        <dbReference type="ARBA" id="ARBA00022692"/>
    </source>
</evidence>
<evidence type="ECO:0000256" key="6">
    <source>
        <dbReference type="ARBA" id="ARBA00023136"/>
    </source>
</evidence>
<evidence type="ECO:0000313" key="10">
    <source>
        <dbReference type="Proteomes" id="UP000176604"/>
    </source>
</evidence>
<comment type="subcellular location">
    <subcellularLocation>
        <location evidence="1">Membrane</location>
        <topology evidence="1">Multi-pass membrane protein</topology>
    </subcellularLocation>
</comment>
<sequence>MRRADIIFTAALVPVDYLAIVGAASAAYFLRHAAFVQQLRPVIFTLSFREYFPLVLLIAATWIVIFSLSGLYAMRERKLADDAARIALACSTGTLAVVLTFFFSRELFSSRFMILASWVFAVIFVLIGRLFMRMLKRMHWMRGRGLHEVVLVGTDATAQALLASRFGSLASGHRIVRQIARWDEAGAQALNDYIAGGRDVDELVLTDPDISREQMRALVDFCTAHQIGFKYTAELLGGQSSNIHVDLIAGIPIIEVRATRLDGWGKVIKRVFDILVSFVGLLALLPVTVAVGAAIKLNDRGPLFVVLERVGLRGKKFTLFKYRSMVVGAHDMKREIMRQNERADGPLFKMKNDPRITGVGRFLRRWSIDELPQLWNVLKGDMSIVGPRPHESQEVSQYEVAQKKLLTIRPGITGMAQVSGRTDLSFAEESRIDMLYVEQWSLTLDIIIILKTPFVLVKHKGV</sequence>
<feature type="transmembrane region" description="Helical" evidence="7">
    <location>
        <begin position="86"/>
        <end position="104"/>
    </location>
</feature>
<dbReference type="Pfam" id="PF13727">
    <property type="entry name" value="CoA_binding_3"/>
    <property type="match status" value="1"/>
</dbReference>
<dbReference type="PANTHER" id="PTHR30576">
    <property type="entry name" value="COLANIC BIOSYNTHESIS UDP-GLUCOSE LIPID CARRIER TRANSFERASE"/>
    <property type="match status" value="1"/>
</dbReference>
<protein>
    <recommendedName>
        <fullName evidence="8">Bacterial sugar transferase domain-containing protein</fullName>
    </recommendedName>
</protein>
<feature type="transmembrane region" description="Helical" evidence="7">
    <location>
        <begin position="7"/>
        <end position="31"/>
    </location>
</feature>
<keyword evidence="4 7" id="KW-0812">Transmembrane</keyword>
<keyword evidence="3" id="KW-0808">Transferase</keyword>
<dbReference type="NCBIfam" id="TIGR03025">
    <property type="entry name" value="EPS_sugtrans"/>
    <property type="match status" value="1"/>
</dbReference>
<accession>A0A1F7UK92</accession>
<dbReference type="AlphaFoldDB" id="A0A1F7UK92"/>
<dbReference type="PANTHER" id="PTHR30576:SF10">
    <property type="entry name" value="SLL5057 PROTEIN"/>
    <property type="match status" value="1"/>
</dbReference>
<dbReference type="Pfam" id="PF02397">
    <property type="entry name" value="Bac_transf"/>
    <property type="match status" value="1"/>
</dbReference>
<evidence type="ECO:0000256" key="7">
    <source>
        <dbReference type="SAM" id="Phobius"/>
    </source>
</evidence>
<feature type="transmembrane region" description="Helical" evidence="7">
    <location>
        <begin position="110"/>
        <end position="132"/>
    </location>
</feature>
<organism evidence="9 10">
    <name type="scientific">Candidatus Uhrbacteria bacterium RIFCSPHIGHO2_12_FULL_54_23</name>
    <dbReference type="NCBI Taxonomy" id="1802397"/>
    <lineage>
        <taxon>Bacteria</taxon>
        <taxon>Candidatus Uhriibacteriota</taxon>
    </lineage>
</organism>
<comment type="similarity">
    <text evidence="2">Belongs to the bacterial sugar transferase family.</text>
</comment>
<keyword evidence="5 7" id="KW-1133">Transmembrane helix</keyword>
<name>A0A1F7UK92_9BACT</name>